<protein>
    <submittedName>
        <fullName evidence="1">Uncharacterized protein</fullName>
    </submittedName>
</protein>
<dbReference type="AlphaFoldDB" id="X1J7X6"/>
<comment type="caution">
    <text evidence="1">The sequence shown here is derived from an EMBL/GenBank/DDBJ whole genome shotgun (WGS) entry which is preliminary data.</text>
</comment>
<sequence length="30" mass="3350">FTFVVDNIVKEGWTYDSEANVETSDSISVP</sequence>
<name>X1J7X6_9ZZZZ</name>
<organism evidence="1">
    <name type="scientific">marine sediment metagenome</name>
    <dbReference type="NCBI Taxonomy" id="412755"/>
    <lineage>
        <taxon>unclassified sequences</taxon>
        <taxon>metagenomes</taxon>
        <taxon>ecological metagenomes</taxon>
    </lineage>
</organism>
<proteinExistence type="predicted"/>
<dbReference type="EMBL" id="BARV01000827">
    <property type="protein sequence ID" value="GAH90057.1"/>
    <property type="molecule type" value="Genomic_DNA"/>
</dbReference>
<accession>X1J7X6</accession>
<evidence type="ECO:0000313" key="1">
    <source>
        <dbReference type="EMBL" id="GAH90057.1"/>
    </source>
</evidence>
<reference evidence="1" key="1">
    <citation type="journal article" date="2014" name="Front. Microbiol.">
        <title>High frequency of phylogenetically diverse reductive dehalogenase-homologous genes in deep subseafloor sedimentary metagenomes.</title>
        <authorList>
            <person name="Kawai M."/>
            <person name="Futagami T."/>
            <person name="Toyoda A."/>
            <person name="Takaki Y."/>
            <person name="Nishi S."/>
            <person name="Hori S."/>
            <person name="Arai W."/>
            <person name="Tsubouchi T."/>
            <person name="Morono Y."/>
            <person name="Uchiyama I."/>
            <person name="Ito T."/>
            <person name="Fujiyama A."/>
            <person name="Inagaki F."/>
            <person name="Takami H."/>
        </authorList>
    </citation>
    <scope>NUCLEOTIDE SEQUENCE</scope>
    <source>
        <strain evidence="1">Expedition CK06-06</strain>
    </source>
</reference>
<feature type="non-terminal residue" evidence="1">
    <location>
        <position position="1"/>
    </location>
</feature>
<gene>
    <name evidence="1" type="ORF">S06H3_02741</name>
</gene>